<evidence type="ECO:0000313" key="2">
    <source>
        <dbReference type="EMBL" id="MBK1928541.1"/>
    </source>
</evidence>
<dbReference type="AlphaFoldDB" id="A0AAP4VJ12"/>
<dbReference type="RefSeq" id="WP_157644939.1">
    <property type="nucleotide sequence ID" value="NZ_AP018357.1"/>
</dbReference>
<reference evidence="2" key="1">
    <citation type="submission" date="2021-01" db="EMBL/GenBank/DDBJ databases">
        <title>Outbreak of Burkholderia contaminns endophthalmitis traced to a clinical ventilation system.</title>
        <authorList>
            <person name="Lipuma J."/>
            <person name="Spilker T."/>
            <person name="Kratholm J."/>
        </authorList>
    </citation>
    <scope>NUCLEOTIDE SEQUENCE</scope>
    <source>
        <strain evidence="2">HI4954</strain>
    </source>
</reference>
<dbReference type="Proteomes" id="UP001172109">
    <property type="component" value="Unassembled WGS sequence"/>
</dbReference>
<reference evidence="5 8" key="3">
    <citation type="submission" date="2021-12" db="EMBL/GenBank/DDBJ databases">
        <title>Genomic and phenotypic characterization of three Burkholderia contaminans isolates recovered from different sources.</title>
        <authorList>
            <person name="Lopez De Volder A."/>
            <person name="Fan Y."/>
            <person name="Nunvar J."/>
            <person name="Herrera T."/>
            <person name="Timp W."/>
            <person name="Degrossi J."/>
        </authorList>
    </citation>
    <scope>NUCLEOTIDE SEQUENCE [LARGE SCALE GENOMIC DNA]</scope>
    <source>
        <strain evidence="5 8">LMG 23361</strain>
    </source>
</reference>
<name>A0AAP4VJ12_9BURK</name>
<dbReference type="EMBL" id="CP090641">
    <property type="protein sequence ID" value="WFN20506.1"/>
    <property type="molecule type" value="Genomic_DNA"/>
</dbReference>
<dbReference type="Proteomes" id="UP000664048">
    <property type="component" value="Unassembled WGS sequence"/>
</dbReference>
<dbReference type="EMBL" id="JAGEMX010000001">
    <property type="protein sequence ID" value="MBO1828664.1"/>
    <property type="molecule type" value="Genomic_DNA"/>
</dbReference>
<reference evidence="4" key="4">
    <citation type="submission" date="2023-07" db="EMBL/GenBank/DDBJ databases">
        <title>A collection of bacterial strains from the Burkholderia cepacia Research Laboratory and Repository.</title>
        <authorList>
            <person name="Lipuma J."/>
            <person name="Spilker T."/>
            <person name="Caverly L."/>
        </authorList>
    </citation>
    <scope>NUCLEOTIDE SEQUENCE</scope>
    <source>
        <strain evidence="4">AU44979</strain>
    </source>
</reference>
<evidence type="ECO:0000256" key="1">
    <source>
        <dbReference type="SAM" id="MobiDB-lite"/>
    </source>
</evidence>
<accession>A0AAP4VJ12</accession>
<gene>
    <name evidence="3" type="ORF">J4M89_04625</name>
    <name evidence="2" type="ORF">JIN94_01485</name>
    <name evidence="5" type="ORF">LXE91_31855</name>
    <name evidence="4" type="ORF">QZM56_22295</name>
</gene>
<organism evidence="4 7">
    <name type="scientific">Burkholderia contaminans</name>
    <dbReference type="NCBI Taxonomy" id="488447"/>
    <lineage>
        <taxon>Bacteria</taxon>
        <taxon>Pseudomonadati</taxon>
        <taxon>Pseudomonadota</taxon>
        <taxon>Betaproteobacteria</taxon>
        <taxon>Burkholderiales</taxon>
        <taxon>Burkholderiaceae</taxon>
        <taxon>Burkholderia</taxon>
        <taxon>Burkholderia cepacia complex</taxon>
    </lineage>
</organism>
<dbReference type="GeneID" id="93190038"/>
<evidence type="ECO:0000313" key="6">
    <source>
        <dbReference type="Proteomes" id="UP000664048"/>
    </source>
</evidence>
<reference evidence="3 6" key="2">
    <citation type="submission" date="2021-03" db="EMBL/GenBank/DDBJ databases">
        <title>Clinical course, treatment and visual outcome of an outbreak of Burkholderia contaminans endophthalmitis following cataract surgery.</title>
        <authorList>
            <person name="Lind C."/>
            <person name="Olsen K."/>
            <person name="Angelsen N.K."/>
            <person name="Krefting E.A."/>
            <person name="Fossen K."/>
            <person name="Gravningen K."/>
            <person name="Depoorter E."/>
            <person name="Vandamme P."/>
            <person name="Bertelsen G."/>
        </authorList>
    </citation>
    <scope>NUCLEOTIDE SEQUENCE [LARGE SCALE GENOMIC DNA]</scope>
    <source>
        <strain evidence="3 6">51242556</strain>
    </source>
</reference>
<evidence type="ECO:0000313" key="5">
    <source>
        <dbReference type="EMBL" id="WFN20506.1"/>
    </source>
</evidence>
<evidence type="ECO:0000313" key="8">
    <source>
        <dbReference type="Proteomes" id="UP001220209"/>
    </source>
</evidence>
<protein>
    <submittedName>
        <fullName evidence="4">Uncharacterized protein</fullName>
    </submittedName>
</protein>
<dbReference type="EMBL" id="JAENIB010000001">
    <property type="protein sequence ID" value="MBK1928541.1"/>
    <property type="molecule type" value="Genomic_DNA"/>
</dbReference>
<sequence>MKSTLIDELVNFKEGFSLRLIGISRGVNRGTDGRGAASVGRRQAAFE</sequence>
<evidence type="ECO:0000313" key="3">
    <source>
        <dbReference type="EMBL" id="MBO1828664.1"/>
    </source>
</evidence>
<evidence type="ECO:0000313" key="4">
    <source>
        <dbReference type="EMBL" id="MDN7567240.1"/>
    </source>
</evidence>
<dbReference type="Proteomes" id="UP000611459">
    <property type="component" value="Unassembled WGS sequence"/>
</dbReference>
<evidence type="ECO:0000313" key="7">
    <source>
        <dbReference type="Proteomes" id="UP001172109"/>
    </source>
</evidence>
<proteinExistence type="predicted"/>
<feature type="region of interest" description="Disordered" evidence="1">
    <location>
        <begin position="28"/>
        <end position="47"/>
    </location>
</feature>
<dbReference type="EMBL" id="JAUJQS010000016">
    <property type="protein sequence ID" value="MDN7567240.1"/>
    <property type="molecule type" value="Genomic_DNA"/>
</dbReference>
<keyword evidence="6" id="KW-1185">Reference proteome</keyword>
<dbReference type="Proteomes" id="UP001220209">
    <property type="component" value="Chromosome 2"/>
</dbReference>